<dbReference type="PROSITE" id="PS00149">
    <property type="entry name" value="SULFATASE_2"/>
    <property type="match status" value="1"/>
</dbReference>
<dbReference type="Gene3D" id="3.40.720.10">
    <property type="entry name" value="Alkaline Phosphatase, subunit A"/>
    <property type="match status" value="1"/>
</dbReference>
<evidence type="ECO:0000313" key="4">
    <source>
        <dbReference type="EMBL" id="NLR93451.1"/>
    </source>
</evidence>
<organism evidence="4 5">
    <name type="scientific">Flammeovirga agarivorans</name>
    <dbReference type="NCBI Taxonomy" id="2726742"/>
    <lineage>
        <taxon>Bacteria</taxon>
        <taxon>Pseudomonadati</taxon>
        <taxon>Bacteroidota</taxon>
        <taxon>Cytophagia</taxon>
        <taxon>Cytophagales</taxon>
        <taxon>Flammeovirgaceae</taxon>
        <taxon>Flammeovirga</taxon>
    </lineage>
</organism>
<reference evidence="4 5" key="1">
    <citation type="submission" date="2020-04" db="EMBL/GenBank/DDBJ databases">
        <title>Flammeovirga sp. SR4, a novel species isolated from seawater.</title>
        <authorList>
            <person name="Wang X."/>
        </authorList>
    </citation>
    <scope>NUCLEOTIDE SEQUENCE [LARGE SCALE GENOMIC DNA]</scope>
    <source>
        <strain evidence="4 5">SR4</strain>
    </source>
</reference>
<dbReference type="InterPro" id="IPR000917">
    <property type="entry name" value="Sulfatase_N"/>
</dbReference>
<dbReference type="RefSeq" id="WP_168884162.1">
    <property type="nucleotide sequence ID" value="NZ_JABAIL010000006.1"/>
</dbReference>
<comment type="caution">
    <text evidence="4">The sequence shown here is derived from an EMBL/GenBank/DDBJ whole genome shotgun (WGS) entry which is preliminary data.</text>
</comment>
<evidence type="ECO:0000259" key="3">
    <source>
        <dbReference type="Pfam" id="PF00884"/>
    </source>
</evidence>
<dbReference type="PANTHER" id="PTHR43751">
    <property type="entry name" value="SULFATASE"/>
    <property type="match status" value="1"/>
</dbReference>
<sequence length="515" mass="56943">MRRVIFYIGVVYLLLNTGCTKTITSSTQQNKEVLKPNIIFVYFDDLGFGDIGVNGADKNLKTPHLDALALGGINFKNGYATSATCTPSRYAAFTGQYPWRKNAQILPGSAPMLIDTTQVTLPKMLQSAGYTTGIIGKWHLGLGTNDKDWNRPIYPGPNEVGFDLSYILAATQDRVPTVYIEDGNVVNLDPNDPIEINYKENFDGQPTGKSHPELTSMKWHHGHNASIINGIPRIGYMKGGKSATWSDIDMADHFLAKVKSFIVENANGEKPFFLTYTMQQPHVPRTPHPRFVGKSGMGPRGDVIIEADWCIGELMKTIRQQGIEENTLIILSSDNGPVLNDGYYDEAVELLGQHDPNGGLRGGKYSLFDAGAHVPFITYWKGKIQPSTSDALVCQVDLFASLADLVGSHQKAQDSENVMDAFLGKSSEGRESLILEASTKTSYRKGDYVLIPAYKGKKVNKKVNIELGNSPEMALYNLKLDPSQKKNIAEDNPELVKTLYNEYLIKRGIQPKNMK</sequence>
<protein>
    <submittedName>
        <fullName evidence="4">Arylsulfatase</fullName>
    </submittedName>
</protein>
<dbReference type="InterPro" id="IPR024607">
    <property type="entry name" value="Sulfatase_CS"/>
</dbReference>
<evidence type="ECO:0000313" key="5">
    <source>
        <dbReference type="Proteomes" id="UP000585050"/>
    </source>
</evidence>
<dbReference type="SUPFAM" id="SSF53649">
    <property type="entry name" value="Alkaline phosphatase-like"/>
    <property type="match status" value="1"/>
</dbReference>
<keyword evidence="2" id="KW-0378">Hydrolase</keyword>
<proteinExistence type="inferred from homology"/>
<evidence type="ECO:0000256" key="1">
    <source>
        <dbReference type="ARBA" id="ARBA00008779"/>
    </source>
</evidence>
<dbReference type="PANTHER" id="PTHR43751:SF7">
    <property type="entry name" value="ARYLSULPHATASE A"/>
    <property type="match status" value="1"/>
</dbReference>
<dbReference type="InterPro" id="IPR017850">
    <property type="entry name" value="Alkaline_phosphatase_core_sf"/>
</dbReference>
<evidence type="ECO:0000256" key="2">
    <source>
        <dbReference type="ARBA" id="ARBA00022801"/>
    </source>
</evidence>
<dbReference type="InterPro" id="IPR052701">
    <property type="entry name" value="GAG_Ulvan_Degrading_Sulfatases"/>
</dbReference>
<gene>
    <name evidence="4" type="ORF">HGP29_19800</name>
</gene>
<dbReference type="Proteomes" id="UP000585050">
    <property type="component" value="Unassembled WGS sequence"/>
</dbReference>
<dbReference type="Pfam" id="PF00884">
    <property type="entry name" value="Sulfatase"/>
    <property type="match status" value="1"/>
</dbReference>
<dbReference type="GO" id="GO:0016787">
    <property type="term" value="F:hydrolase activity"/>
    <property type="evidence" value="ECO:0007669"/>
    <property type="project" value="UniProtKB-KW"/>
</dbReference>
<accession>A0A7X8XXQ0</accession>
<comment type="similarity">
    <text evidence="1">Belongs to the sulfatase family.</text>
</comment>
<dbReference type="EMBL" id="JABAIL010000006">
    <property type="protein sequence ID" value="NLR93451.1"/>
    <property type="molecule type" value="Genomic_DNA"/>
</dbReference>
<dbReference type="AlphaFoldDB" id="A0A7X8XXQ0"/>
<dbReference type="CDD" id="cd16143">
    <property type="entry name" value="ARS_like"/>
    <property type="match status" value="1"/>
</dbReference>
<name>A0A7X8XXQ0_9BACT</name>
<dbReference type="Gene3D" id="3.30.1120.10">
    <property type="match status" value="1"/>
</dbReference>
<feature type="domain" description="Sulfatase N-terminal" evidence="3">
    <location>
        <begin position="36"/>
        <end position="407"/>
    </location>
</feature>
<keyword evidence="5" id="KW-1185">Reference proteome</keyword>